<gene>
    <name evidence="2" type="ORF">PQ472_08945</name>
</gene>
<sequence>MPKVTEKIGNAIFLVIFALCFPIISIGANNLAWNLGFIAMLATTVLLGVIQTQWHTAWVASIAAVVAIVAASAHWLLLPLLLAQVGLAVIVATQPLTTGVRATGLLLIGAFVQVALMLNQNSILTTPFLYDLLFQLLPFIFIALGDKLPLVARGVGLLIIIVAAYVLQRYTIVAALACIILGLVPAFLKKVPVAAYPLAATVLGIIMHLSMMRG</sequence>
<proteinExistence type="predicted"/>
<feature type="transmembrane region" description="Helical" evidence="1">
    <location>
        <begin position="57"/>
        <end position="78"/>
    </location>
</feature>
<organism evidence="2 3">
    <name type="scientific">Lacticaseibacillus pabuli</name>
    <dbReference type="NCBI Taxonomy" id="3025672"/>
    <lineage>
        <taxon>Bacteria</taxon>
        <taxon>Bacillati</taxon>
        <taxon>Bacillota</taxon>
        <taxon>Bacilli</taxon>
        <taxon>Lactobacillales</taxon>
        <taxon>Lactobacillaceae</taxon>
        <taxon>Lacticaseibacillus</taxon>
    </lineage>
</organism>
<evidence type="ECO:0000256" key="1">
    <source>
        <dbReference type="SAM" id="Phobius"/>
    </source>
</evidence>
<protein>
    <recommendedName>
        <fullName evidence="4">Electron transport complex protein RnfD</fullName>
    </recommendedName>
</protein>
<feature type="transmembrane region" description="Helical" evidence="1">
    <location>
        <begin position="128"/>
        <end position="144"/>
    </location>
</feature>
<feature type="transmembrane region" description="Helical" evidence="1">
    <location>
        <begin position="31"/>
        <end position="50"/>
    </location>
</feature>
<keyword evidence="1" id="KW-0472">Membrane</keyword>
<dbReference type="EMBL" id="CP117884">
    <property type="protein sequence ID" value="WDF82045.1"/>
    <property type="molecule type" value="Genomic_DNA"/>
</dbReference>
<dbReference type="RefSeq" id="WP_274259238.1">
    <property type="nucleotide sequence ID" value="NZ_CP117884.1"/>
</dbReference>
<feature type="transmembrane region" description="Helical" evidence="1">
    <location>
        <begin position="98"/>
        <end position="116"/>
    </location>
</feature>
<feature type="transmembrane region" description="Helical" evidence="1">
    <location>
        <begin position="194"/>
        <end position="212"/>
    </location>
</feature>
<evidence type="ECO:0008006" key="4">
    <source>
        <dbReference type="Google" id="ProtNLM"/>
    </source>
</evidence>
<feature type="transmembrane region" description="Helical" evidence="1">
    <location>
        <begin position="172"/>
        <end position="188"/>
    </location>
</feature>
<evidence type="ECO:0000313" key="2">
    <source>
        <dbReference type="EMBL" id="WDF82045.1"/>
    </source>
</evidence>
<keyword evidence="1" id="KW-1133">Transmembrane helix</keyword>
<feature type="transmembrane region" description="Helical" evidence="1">
    <location>
        <begin position="150"/>
        <end position="167"/>
    </location>
</feature>
<evidence type="ECO:0000313" key="3">
    <source>
        <dbReference type="Proteomes" id="UP001220377"/>
    </source>
</evidence>
<accession>A0ABY7WVV0</accession>
<dbReference type="Proteomes" id="UP001220377">
    <property type="component" value="Chromosome"/>
</dbReference>
<keyword evidence="3" id="KW-1185">Reference proteome</keyword>
<keyword evidence="1" id="KW-0812">Transmembrane</keyword>
<feature type="transmembrane region" description="Helical" evidence="1">
    <location>
        <begin position="7"/>
        <end position="25"/>
    </location>
</feature>
<name>A0ABY7WVV0_9LACO</name>
<reference evidence="2 3" key="1">
    <citation type="submission" date="2023-02" db="EMBL/GenBank/DDBJ databases">
        <title>Genome sequence of Lacticaseibacillus sp. KACC 23028.</title>
        <authorList>
            <person name="Kim S."/>
            <person name="Heo J."/>
            <person name="Kwon S.-W."/>
        </authorList>
    </citation>
    <scope>NUCLEOTIDE SEQUENCE [LARGE SCALE GENOMIC DNA]</scope>
    <source>
        <strain evidence="2 3">KACC 23028</strain>
    </source>
</reference>